<name>A0ABM8ABW8_9DEIO</name>
<reference evidence="1" key="1">
    <citation type="submission" date="2022-07" db="EMBL/GenBank/DDBJ databases">
        <title>Complete Genome Sequence of the Radioresistant Bacterium Deinococcus aetherius ST0316, Isolated from the Air Dust collected in Lower Stratosphere above Japan.</title>
        <authorList>
            <person name="Satoh K."/>
            <person name="Hagiwara K."/>
            <person name="Katsumata K."/>
            <person name="Kubo A."/>
            <person name="Yokobori S."/>
            <person name="Yamagishi A."/>
            <person name="Oono Y."/>
            <person name="Narumi I."/>
        </authorList>
    </citation>
    <scope>NUCLEOTIDE SEQUENCE</scope>
    <source>
        <strain evidence="1">ST0316</strain>
    </source>
</reference>
<evidence type="ECO:0000313" key="1">
    <source>
        <dbReference type="EMBL" id="BDP41276.1"/>
    </source>
</evidence>
<accession>A0ABM8ABW8</accession>
<dbReference type="EMBL" id="AP026560">
    <property type="protein sequence ID" value="BDP41276.1"/>
    <property type="molecule type" value="Genomic_DNA"/>
</dbReference>
<dbReference type="Proteomes" id="UP001064971">
    <property type="component" value="Chromosome"/>
</dbReference>
<evidence type="ECO:0000313" key="2">
    <source>
        <dbReference type="Proteomes" id="UP001064971"/>
    </source>
</evidence>
<proteinExistence type="predicted"/>
<gene>
    <name evidence="1" type="ORF">DAETH_12450</name>
</gene>
<sequence length="210" mass="24493">MVWGSMSRGDASPEMERLHDAWWAFEELRRCGLDPDRCDALLLRAYGYRDEAVAYRLAPIDRVGELRLQLKNAYFQNLQYEWFSELSRDDVLALLPQLVPASMHWDPNGNRLLVDFVNVALDALPREQAREIYLHAFTTYLQSFGYYARATPEERTRILRDYMWLGRQHLYRSATARENRLALERIIADRLGEEAVALYHVGLDAAREGP</sequence>
<keyword evidence="2" id="KW-1185">Reference proteome</keyword>
<protein>
    <submittedName>
        <fullName evidence="1">Uncharacterized protein</fullName>
    </submittedName>
</protein>
<organism evidence="1 2">
    <name type="scientific">Deinococcus aetherius</name>
    <dbReference type="NCBI Taxonomy" id="200252"/>
    <lineage>
        <taxon>Bacteria</taxon>
        <taxon>Thermotogati</taxon>
        <taxon>Deinococcota</taxon>
        <taxon>Deinococci</taxon>
        <taxon>Deinococcales</taxon>
        <taxon>Deinococcaceae</taxon>
        <taxon>Deinococcus</taxon>
    </lineage>
</organism>